<name>A0A7K1V2C0_9NOCA</name>
<sequence>MAAGVEHPPHDGSAAAEFEVRNPADGSIAGRLPDMTPAEVAELAQRLRSAQPEWEQLGPRGRARHLLNWLDWLMDNDQRILGLVQQESGKSWGDTSIETMVAVEVINYYAKHAPEFLADQTRRPHGPASLTKKLEVLYRPYQLVGVITPWNYPLAMPMMDVPPALMSGAAVLTKPSEVTPLAWAEMVRGWNEEIGAPPVLGCATGLGATGAAVVDSVDMIQFTGSVRTGRAVGIRAAERLIPASLELGGKDPMIVLSDADLDRAVGGAIWGGLFNAGQSCVAVERVYVEAPVYDAFVSKLVDRVGELRQGMDPQGSFTTEFGAMATATQLELVERQVQDAVDKGARILTGGKRADTGLFYPPTILVDVDHTMACMREETFGPTLPIMKVADEKEAVRLANDSEYGLGGSVWTGSAARGRRVGRALEAGGICVNNAMVNVFQFPLPHGGWKSSGLGSRFGGRDGILKYCRKQAFVSERVQMGGELHWYPYSPSKARLTDQMIRLLGMHDWRRRFGRRFPDGGRR</sequence>
<protein>
    <submittedName>
        <fullName evidence="6">Aldehyde dehydrogenase family protein</fullName>
    </submittedName>
</protein>
<proteinExistence type="inferred from homology"/>
<dbReference type="InterPro" id="IPR016162">
    <property type="entry name" value="Ald_DH_N"/>
</dbReference>
<dbReference type="FunFam" id="3.40.309.10:FF:000009">
    <property type="entry name" value="Aldehyde dehydrogenase A"/>
    <property type="match status" value="1"/>
</dbReference>
<evidence type="ECO:0000259" key="5">
    <source>
        <dbReference type="Pfam" id="PF00171"/>
    </source>
</evidence>
<organism evidence="6 7">
    <name type="scientific">Nocardia terrae</name>
    <dbReference type="NCBI Taxonomy" id="2675851"/>
    <lineage>
        <taxon>Bacteria</taxon>
        <taxon>Bacillati</taxon>
        <taxon>Actinomycetota</taxon>
        <taxon>Actinomycetes</taxon>
        <taxon>Mycobacteriales</taxon>
        <taxon>Nocardiaceae</taxon>
        <taxon>Nocardia</taxon>
    </lineage>
</organism>
<evidence type="ECO:0000256" key="4">
    <source>
        <dbReference type="RuleBase" id="RU003345"/>
    </source>
</evidence>
<dbReference type="InterPro" id="IPR016163">
    <property type="entry name" value="Ald_DH_C"/>
</dbReference>
<dbReference type="InterPro" id="IPR016160">
    <property type="entry name" value="Ald_DH_CS_CYS"/>
</dbReference>
<accession>A0A7K1V2C0</accession>
<gene>
    <name evidence="6" type="ORF">GPX89_26460</name>
</gene>
<dbReference type="EMBL" id="WRPP01000005">
    <property type="protein sequence ID" value="MVU80783.1"/>
    <property type="molecule type" value="Genomic_DNA"/>
</dbReference>
<feature type="domain" description="Aldehyde dehydrogenase" evidence="5">
    <location>
        <begin position="16"/>
        <end position="471"/>
    </location>
</feature>
<evidence type="ECO:0000256" key="3">
    <source>
        <dbReference type="PROSITE-ProRule" id="PRU10007"/>
    </source>
</evidence>
<keyword evidence="7" id="KW-1185">Reference proteome</keyword>
<evidence type="ECO:0000256" key="2">
    <source>
        <dbReference type="ARBA" id="ARBA00023002"/>
    </source>
</evidence>
<reference evidence="6 7" key="1">
    <citation type="submission" date="2019-12" db="EMBL/GenBank/DDBJ databases">
        <title>Nocardia sp. nov. ET3-3 isolated from soil.</title>
        <authorList>
            <person name="Kanchanasin P."/>
            <person name="Tanasupawat S."/>
            <person name="Yuki M."/>
            <person name="Kudo T."/>
        </authorList>
    </citation>
    <scope>NUCLEOTIDE SEQUENCE [LARGE SCALE GENOMIC DNA]</scope>
    <source>
        <strain evidence="6 7">ET3-3</strain>
    </source>
</reference>
<evidence type="ECO:0000313" key="7">
    <source>
        <dbReference type="Proteomes" id="UP000466794"/>
    </source>
</evidence>
<evidence type="ECO:0000256" key="1">
    <source>
        <dbReference type="ARBA" id="ARBA00009986"/>
    </source>
</evidence>
<dbReference type="PROSITE" id="PS00687">
    <property type="entry name" value="ALDEHYDE_DEHYDR_GLU"/>
    <property type="match status" value="1"/>
</dbReference>
<dbReference type="InterPro" id="IPR029510">
    <property type="entry name" value="Ald_DH_CS_GLU"/>
</dbReference>
<dbReference type="PANTHER" id="PTHR11699">
    <property type="entry name" value="ALDEHYDE DEHYDROGENASE-RELATED"/>
    <property type="match status" value="1"/>
</dbReference>
<dbReference type="InterPro" id="IPR015590">
    <property type="entry name" value="Aldehyde_DH_dom"/>
</dbReference>
<dbReference type="RefSeq" id="WP_157390664.1">
    <property type="nucleotide sequence ID" value="NZ_WRPP01000005.1"/>
</dbReference>
<dbReference type="Proteomes" id="UP000466794">
    <property type="component" value="Unassembled WGS sequence"/>
</dbReference>
<dbReference type="Gene3D" id="3.40.309.10">
    <property type="entry name" value="Aldehyde Dehydrogenase, Chain A, domain 2"/>
    <property type="match status" value="1"/>
</dbReference>
<keyword evidence="2 4" id="KW-0560">Oxidoreductase</keyword>
<dbReference type="Gene3D" id="3.40.605.10">
    <property type="entry name" value="Aldehyde Dehydrogenase, Chain A, domain 1"/>
    <property type="match status" value="1"/>
</dbReference>
<comment type="caution">
    <text evidence="6">The sequence shown here is derived from an EMBL/GenBank/DDBJ whole genome shotgun (WGS) entry which is preliminary data.</text>
</comment>
<comment type="similarity">
    <text evidence="1 4">Belongs to the aldehyde dehydrogenase family.</text>
</comment>
<dbReference type="PROSITE" id="PS00070">
    <property type="entry name" value="ALDEHYDE_DEHYDR_CYS"/>
    <property type="match status" value="1"/>
</dbReference>
<dbReference type="AlphaFoldDB" id="A0A7K1V2C0"/>
<dbReference type="Pfam" id="PF00171">
    <property type="entry name" value="Aldedh"/>
    <property type="match status" value="1"/>
</dbReference>
<dbReference type="SUPFAM" id="SSF53720">
    <property type="entry name" value="ALDH-like"/>
    <property type="match status" value="1"/>
</dbReference>
<dbReference type="InterPro" id="IPR016161">
    <property type="entry name" value="Ald_DH/histidinol_DH"/>
</dbReference>
<dbReference type="CDD" id="cd07099">
    <property type="entry name" value="ALDH_DDALDH"/>
    <property type="match status" value="1"/>
</dbReference>
<evidence type="ECO:0000313" key="6">
    <source>
        <dbReference type="EMBL" id="MVU80783.1"/>
    </source>
</evidence>
<feature type="active site" evidence="3">
    <location>
        <position position="246"/>
    </location>
</feature>
<dbReference type="GO" id="GO:0016620">
    <property type="term" value="F:oxidoreductase activity, acting on the aldehyde or oxo group of donors, NAD or NADP as acceptor"/>
    <property type="evidence" value="ECO:0007669"/>
    <property type="project" value="InterPro"/>
</dbReference>